<keyword evidence="2" id="KW-1185">Reference proteome</keyword>
<dbReference type="EMBL" id="MU006782">
    <property type="protein sequence ID" value="KAF2641732.1"/>
    <property type="molecule type" value="Genomic_DNA"/>
</dbReference>
<name>A0A6A6S3M8_9PLEO</name>
<proteinExistence type="predicted"/>
<protein>
    <submittedName>
        <fullName evidence="1">Uncharacterized protein</fullName>
    </submittedName>
</protein>
<reference evidence="1" key="1">
    <citation type="journal article" date="2020" name="Stud. Mycol.">
        <title>101 Dothideomycetes genomes: a test case for predicting lifestyles and emergence of pathogens.</title>
        <authorList>
            <person name="Haridas S."/>
            <person name="Albert R."/>
            <person name="Binder M."/>
            <person name="Bloem J."/>
            <person name="Labutti K."/>
            <person name="Salamov A."/>
            <person name="Andreopoulos B."/>
            <person name="Baker S."/>
            <person name="Barry K."/>
            <person name="Bills G."/>
            <person name="Bluhm B."/>
            <person name="Cannon C."/>
            <person name="Castanera R."/>
            <person name="Culley D."/>
            <person name="Daum C."/>
            <person name="Ezra D."/>
            <person name="Gonzalez J."/>
            <person name="Henrissat B."/>
            <person name="Kuo A."/>
            <person name="Liang C."/>
            <person name="Lipzen A."/>
            <person name="Lutzoni F."/>
            <person name="Magnuson J."/>
            <person name="Mondo S."/>
            <person name="Nolan M."/>
            <person name="Ohm R."/>
            <person name="Pangilinan J."/>
            <person name="Park H.-J."/>
            <person name="Ramirez L."/>
            <person name="Alfaro M."/>
            <person name="Sun H."/>
            <person name="Tritt A."/>
            <person name="Yoshinaga Y."/>
            <person name="Zwiers L.-H."/>
            <person name="Turgeon B."/>
            <person name="Goodwin S."/>
            <person name="Spatafora J."/>
            <person name="Crous P."/>
            <person name="Grigoriev I."/>
        </authorList>
    </citation>
    <scope>NUCLEOTIDE SEQUENCE</scope>
    <source>
        <strain evidence="1">CBS 473.64</strain>
    </source>
</reference>
<organism evidence="1 2">
    <name type="scientific">Massarina eburnea CBS 473.64</name>
    <dbReference type="NCBI Taxonomy" id="1395130"/>
    <lineage>
        <taxon>Eukaryota</taxon>
        <taxon>Fungi</taxon>
        <taxon>Dikarya</taxon>
        <taxon>Ascomycota</taxon>
        <taxon>Pezizomycotina</taxon>
        <taxon>Dothideomycetes</taxon>
        <taxon>Pleosporomycetidae</taxon>
        <taxon>Pleosporales</taxon>
        <taxon>Massarineae</taxon>
        <taxon>Massarinaceae</taxon>
        <taxon>Massarina</taxon>
    </lineage>
</organism>
<evidence type="ECO:0000313" key="1">
    <source>
        <dbReference type="EMBL" id="KAF2641732.1"/>
    </source>
</evidence>
<gene>
    <name evidence="1" type="ORF">P280DRAFT_283740</name>
</gene>
<sequence length="141" mass="16033">MCTSQAMLPLPLLRDMERPRPAIYTAQRARWRRRRWRYALGLCISGSQLQSPQRCYFPCSPTAMPGIYSLALAWCAQLCRDMQDLVELCAFRVTMLAFLAQGHILHVQAADEVEGSHRSSERGLFLRRAGSTLQLRGHLAV</sequence>
<dbReference type="AlphaFoldDB" id="A0A6A6S3M8"/>
<dbReference type="Proteomes" id="UP000799753">
    <property type="component" value="Unassembled WGS sequence"/>
</dbReference>
<evidence type="ECO:0000313" key="2">
    <source>
        <dbReference type="Proteomes" id="UP000799753"/>
    </source>
</evidence>
<accession>A0A6A6S3M8</accession>